<dbReference type="GO" id="GO:0045047">
    <property type="term" value="P:protein targeting to ER"/>
    <property type="evidence" value="ECO:0007669"/>
    <property type="project" value="TreeGrafter"/>
</dbReference>
<dbReference type="EMBL" id="KV919272">
    <property type="protein sequence ID" value="OSX70341.1"/>
    <property type="molecule type" value="Genomic_DNA"/>
</dbReference>
<dbReference type="PANTHER" id="PTHR13202">
    <property type="entry name" value="MICROSOMAL SIGNAL PEPTIDASE 12 KDA SUBUNIT"/>
    <property type="match status" value="1"/>
</dbReference>
<evidence type="ECO:0000256" key="2">
    <source>
        <dbReference type="ARBA" id="ARBA00005245"/>
    </source>
</evidence>
<keyword evidence="5" id="KW-0256">Endoplasmic reticulum</keyword>
<comment type="function">
    <text evidence="8">Component of the signal peptidase complex (SPC) which catalyzes the cleavage of N-terminal signal sequences from nascent proteins as they are translocated into the lumen of the endoplasmic reticulum. Dispensable for SPC enzymatic activity.</text>
</comment>
<keyword evidence="4 10" id="KW-0812">Transmembrane</keyword>
<evidence type="ECO:0000256" key="4">
    <source>
        <dbReference type="ARBA" id="ARBA00022692"/>
    </source>
</evidence>
<dbReference type="InterPro" id="IPR009542">
    <property type="entry name" value="Spc1/SPCS1"/>
</dbReference>
<dbReference type="AlphaFoldDB" id="A0A1X6NP05"/>
<evidence type="ECO:0000256" key="9">
    <source>
        <dbReference type="SAM" id="MobiDB-lite"/>
    </source>
</evidence>
<name>A0A1X6NP05_PORUM</name>
<reference evidence="11 12" key="1">
    <citation type="submission" date="2017-03" db="EMBL/GenBank/DDBJ databases">
        <title>WGS assembly of Porphyra umbilicalis.</title>
        <authorList>
            <person name="Brawley S.H."/>
            <person name="Blouin N.A."/>
            <person name="Ficko-Blean E."/>
            <person name="Wheeler G.L."/>
            <person name="Lohr M."/>
            <person name="Goodson H.V."/>
            <person name="Jenkins J.W."/>
            <person name="Blaby-Haas C.E."/>
            <person name="Helliwell K.E."/>
            <person name="Chan C."/>
            <person name="Marriage T."/>
            <person name="Bhattacharya D."/>
            <person name="Klein A.S."/>
            <person name="Badis Y."/>
            <person name="Brodie J."/>
            <person name="Cao Y."/>
            <person name="Collen J."/>
            <person name="Dittami S.M."/>
            <person name="Gachon C.M."/>
            <person name="Green B.R."/>
            <person name="Karpowicz S."/>
            <person name="Kim J.W."/>
            <person name="Kudahl U."/>
            <person name="Lin S."/>
            <person name="Michel G."/>
            <person name="Mittag M."/>
            <person name="Olson B.J."/>
            <person name="Pangilinan J."/>
            <person name="Peng Y."/>
            <person name="Qiu H."/>
            <person name="Shu S."/>
            <person name="Singer J.T."/>
            <person name="Smith A.G."/>
            <person name="Sprecher B.N."/>
            <person name="Wagner V."/>
            <person name="Wang W."/>
            <person name="Wang Z.-Y."/>
            <person name="Yan J."/>
            <person name="Yarish C."/>
            <person name="Zoeuner-Riek S."/>
            <person name="Zhuang Y."/>
            <person name="Zou Y."/>
            <person name="Lindquist E.A."/>
            <person name="Grimwood J."/>
            <person name="Barry K."/>
            <person name="Rokhsar D.S."/>
            <person name="Schmutz J."/>
            <person name="Stiller J.W."/>
            <person name="Grossman A.R."/>
            <person name="Prochnik S.E."/>
        </authorList>
    </citation>
    <scope>NUCLEOTIDE SEQUENCE [LARGE SCALE GENOMIC DNA]</scope>
    <source>
        <strain evidence="11">4086291</strain>
    </source>
</reference>
<feature type="transmembrane region" description="Helical" evidence="10">
    <location>
        <begin position="12"/>
        <end position="30"/>
    </location>
</feature>
<keyword evidence="6 10" id="KW-1133">Transmembrane helix</keyword>
<proteinExistence type="inferred from homology"/>
<evidence type="ECO:0000256" key="6">
    <source>
        <dbReference type="ARBA" id="ARBA00022989"/>
    </source>
</evidence>
<feature type="transmembrane region" description="Helical" evidence="10">
    <location>
        <begin position="36"/>
        <end position="56"/>
    </location>
</feature>
<feature type="compositionally biased region" description="Low complexity" evidence="9">
    <location>
        <begin position="79"/>
        <end position="89"/>
    </location>
</feature>
<evidence type="ECO:0000256" key="3">
    <source>
        <dbReference type="ARBA" id="ARBA00017059"/>
    </source>
</evidence>
<keyword evidence="7 10" id="KW-0472">Membrane</keyword>
<organism evidence="11 12">
    <name type="scientific">Porphyra umbilicalis</name>
    <name type="common">Purple laver</name>
    <name type="synonym">Red alga</name>
    <dbReference type="NCBI Taxonomy" id="2786"/>
    <lineage>
        <taxon>Eukaryota</taxon>
        <taxon>Rhodophyta</taxon>
        <taxon>Bangiophyceae</taxon>
        <taxon>Bangiales</taxon>
        <taxon>Bangiaceae</taxon>
        <taxon>Porphyra</taxon>
    </lineage>
</organism>
<protein>
    <recommendedName>
        <fullName evidence="3">Signal peptidase complex subunit 1</fullName>
    </recommendedName>
</protein>
<feature type="compositionally biased region" description="Gly residues" evidence="9">
    <location>
        <begin position="90"/>
        <end position="99"/>
    </location>
</feature>
<comment type="similarity">
    <text evidence="2">Belongs to the SPCS1 family.</text>
</comment>
<evidence type="ECO:0000256" key="10">
    <source>
        <dbReference type="SAM" id="Phobius"/>
    </source>
</evidence>
<dbReference type="GO" id="GO:0006465">
    <property type="term" value="P:signal peptide processing"/>
    <property type="evidence" value="ECO:0007669"/>
    <property type="project" value="InterPro"/>
</dbReference>
<evidence type="ECO:0000256" key="5">
    <source>
        <dbReference type="ARBA" id="ARBA00022824"/>
    </source>
</evidence>
<dbReference type="GO" id="GO:0005787">
    <property type="term" value="C:signal peptidase complex"/>
    <property type="evidence" value="ECO:0007669"/>
    <property type="project" value="InterPro"/>
</dbReference>
<evidence type="ECO:0000256" key="8">
    <source>
        <dbReference type="ARBA" id="ARBA00045204"/>
    </source>
</evidence>
<dbReference type="Proteomes" id="UP000218209">
    <property type="component" value="Unassembled WGS sequence"/>
</dbReference>
<keyword evidence="12" id="KW-1185">Reference proteome</keyword>
<sequence length="99" mass="10062">MDLIGQERCEHVFQGVLLLSLAGAFGAGWIRESISLAYMVLGAGVAVGFVICTPNWRVFNRNPLTFATSSELAADMAAGSTGKGAASGKAAGGKAGASR</sequence>
<accession>A0A1X6NP05</accession>
<gene>
    <name evidence="11" type="ORF">BU14_0783s0003</name>
</gene>
<feature type="region of interest" description="Disordered" evidence="9">
    <location>
        <begin position="79"/>
        <end position="99"/>
    </location>
</feature>
<dbReference type="PANTHER" id="PTHR13202:SF0">
    <property type="entry name" value="SIGNAL PEPTIDASE COMPLEX SUBUNIT 1"/>
    <property type="match status" value="1"/>
</dbReference>
<comment type="subcellular location">
    <subcellularLocation>
        <location evidence="1">Endoplasmic reticulum membrane</location>
        <topology evidence="1">Multi-pass membrane protein</topology>
    </subcellularLocation>
</comment>
<dbReference type="Pfam" id="PF06645">
    <property type="entry name" value="SPC12"/>
    <property type="match status" value="1"/>
</dbReference>
<evidence type="ECO:0000313" key="11">
    <source>
        <dbReference type="EMBL" id="OSX70341.1"/>
    </source>
</evidence>
<evidence type="ECO:0000256" key="7">
    <source>
        <dbReference type="ARBA" id="ARBA00023136"/>
    </source>
</evidence>
<evidence type="ECO:0000256" key="1">
    <source>
        <dbReference type="ARBA" id="ARBA00004477"/>
    </source>
</evidence>
<evidence type="ECO:0000313" key="12">
    <source>
        <dbReference type="Proteomes" id="UP000218209"/>
    </source>
</evidence>